<gene>
    <name evidence="1" type="ORF">QCA50_008329</name>
</gene>
<protein>
    <submittedName>
        <fullName evidence="1">Uncharacterized protein</fullName>
    </submittedName>
</protein>
<name>A0AAW0GBT8_9APHY</name>
<dbReference type="AlphaFoldDB" id="A0AAW0GBT8"/>
<proteinExistence type="predicted"/>
<reference evidence="1 2" key="1">
    <citation type="submission" date="2022-09" db="EMBL/GenBank/DDBJ databases">
        <authorList>
            <person name="Palmer J.M."/>
        </authorList>
    </citation>
    <scope>NUCLEOTIDE SEQUENCE [LARGE SCALE GENOMIC DNA]</scope>
    <source>
        <strain evidence="1 2">DSM 7382</strain>
    </source>
</reference>
<dbReference type="EMBL" id="JASBNA010000010">
    <property type="protein sequence ID" value="KAK7688789.1"/>
    <property type="molecule type" value="Genomic_DNA"/>
</dbReference>
<dbReference type="Proteomes" id="UP001385951">
    <property type="component" value="Unassembled WGS sequence"/>
</dbReference>
<keyword evidence="2" id="KW-1185">Reference proteome</keyword>
<comment type="caution">
    <text evidence="1">The sequence shown here is derived from an EMBL/GenBank/DDBJ whole genome shotgun (WGS) entry which is preliminary data.</text>
</comment>
<sequence>MKRHIVGPTSSTVVLGKIVVMKVTKKATLRNTWMHVILTNALLARWAAVGLLNKRLIVVGIITWSTGDNQGGQNVVTAGSISTNGSQPKAAIVALKIVLSRGGNSSKLLVRNRQNLKPPLKPNAVQGIAPIV</sequence>
<accession>A0AAW0GBT8</accession>
<evidence type="ECO:0000313" key="1">
    <source>
        <dbReference type="EMBL" id="KAK7688789.1"/>
    </source>
</evidence>
<evidence type="ECO:0000313" key="2">
    <source>
        <dbReference type="Proteomes" id="UP001385951"/>
    </source>
</evidence>
<organism evidence="1 2">
    <name type="scientific">Cerrena zonata</name>
    <dbReference type="NCBI Taxonomy" id="2478898"/>
    <lineage>
        <taxon>Eukaryota</taxon>
        <taxon>Fungi</taxon>
        <taxon>Dikarya</taxon>
        <taxon>Basidiomycota</taxon>
        <taxon>Agaricomycotina</taxon>
        <taxon>Agaricomycetes</taxon>
        <taxon>Polyporales</taxon>
        <taxon>Cerrenaceae</taxon>
        <taxon>Cerrena</taxon>
    </lineage>
</organism>